<evidence type="ECO:0000313" key="1">
    <source>
        <dbReference type="EMBL" id="BCJ97496.1"/>
    </source>
</evidence>
<organism evidence="1 2">
    <name type="scientific">Anaerocolumna chitinilytica</name>
    <dbReference type="NCBI Taxonomy" id="1727145"/>
    <lineage>
        <taxon>Bacteria</taxon>
        <taxon>Bacillati</taxon>
        <taxon>Bacillota</taxon>
        <taxon>Clostridia</taxon>
        <taxon>Lachnospirales</taxon>
        <taxon>Lachnospiraceae</taxon>
        <taxon>Anaerocolumna</taxon>
    </lineage>
</organism>
<dbReference type="AlphaFoldDB" id="A0A7I8DMI1"/>
<dbReference type="RefSeq" id="WP_185257916.1">
    <property type="nucleotide sequence ID" value="NZ_AP023368.1"/>
</dbReference>
<keyword evidence="2" id="KW-1185">Reference proteome</keyword>
<dbReference type="Pfam" id="PF20374">
    <property type="entry name" value="DUF6669"/>
    <property type="match status" value="1"/>
</dbReference>
<reference evidence="1 2" key="1">
    <citation type="submission" date="2020-08" db="EMBL/GenBank/DDBJ databases">
        <title>Draft genome sequencing of an Anaerocolumna strain isolated from anoxic soil subjected to BSD treatment.</title>
        <authorList>
            <person name="Uek A."/>
            <person name="Tonouchi A."/>
        </authorList>
    </citation>
    <scope>NUCLEOTIDE SEQUENCE [LARGE SCALE GENOMIC DNA]</scope>
    <source>
        <strain evidence="1 2">CTTW</strain>
    </source>
</reference>
<evidence type="ECO:0000313" key="2">
    <source>
        <dbReference type="Proteomes" id="UP000515703"/>
    </source>
</evidence>
<sequence length="159" mass="18167">MKTIYTAGGILNKGFVGQISYTVCLDREYSEMDIFFTFDKQHYTEITKEIREDFIAACKGKYDSEIETEEQILNAIQGMKTEIHTIATMDDTFIGGIHKQLTKRHMHYSPDYTSEGCLPQESLHGVIRLTLVVFNVIQDDTHYEITLSVNEDREGGSNV</sequence>
<dbReference type="InterPro" id="IPR046610">
    <property type="entry name" value="DUF6669"/>
</dbReference>
<accession>A0A7I8DMI1</accession>
<dbReference type="Proteomes" id="UP000515703">
    <property type="component" value="Chromosome"/>
</dbReference>
<dbReference type="KEGG" id="acht:bsdcttw_05370"/>
<protein>
    <submittedName>
        <fullName evidence="1">Uncharacterized protein</fullName>
    </submittedName>
</protein>
<dbReference type="EMBL" id="AP023368">
    <property type="protein sequence ID" value="BCJ97496.1"/>
    <property type="molecule type" value="Genomic_DNA"/>
</dbReference>
<proteinExistence type="predicted"/>
<gene>
    <name evidence="1" type="ORF">bsdcttw_05370</name>
</gene>
<reference evidence="1 2" key="2">
    <citation type="submission" date="2020-08" db="EMBL/GenBank/DDBJ databases">
        <authorList>
            <person name="Ueki A."/>
            <person name="Tonouchi A."/>
        </authorList>
    </citation>
    <scope>NUCLEOTIDE SEQUENCE [LARGE SCALE GENOMIC DNA]</scope>
    <source>
        <strain evidence="1 2">CTTW</strain>
    </source>
</reference>
<name>A0A7I8DMI1_9FIRM</name>